<dbReference type="AlphaFoldDB" id="V8NPQ5"/>
<accession>V8NPQ5</accession>
<evidence type="ECO:0000313" key="2">
    <source>
        <dbReference type="EMBL" id="ETE64045.1"/>
    </source>
</evidence>
<name>V8NPQ5_OPHHA</name>
<feature type="non-terminal residue" evidence="2">
    <location>
        <position position="1"/>
    </location>
</feature>
<protein>
    <recommendedName>
        <fullName evidence="4">RRM domain-containing protein</fullName>
    </recommendedName>
</protein>
<feature type="region of interest" description="Disordered" evidence="1">
    <location>
        <begin position="1"/>
        <end position="39"/>
    </location>
</feature>
<organism evidence="2 3">
    <name type="scientific">Ophiophagus hannah</name>
    <name type="common">King cobra</name>
    <name type="synonym">Naja hannah</name>
    <dbReference type="NCBI Taxonomy" id="8665"/>
    <lineage>
        <taxon>Eukaryota</taxon>
        <taxon>Metazoa</taxon>
        <taxon>Chordata</taxon>
        <taxon>Craniata</taxon>
        <taxon>Vertebrata</taxon>
        <taxon>Euteleostomi</taxon>
        <taxon>Lepidosauria</taxon>
        <taxon>Squamata</taxon>
        <taxon>Bifurcata</taxon>
        <taxon>Unidentata</taxon>
        <taxon>Episquamata</taxon>
        <taxon>Toxicofera</taxon>
        <taxon>Serpentes</taxon>
        <taxon>Colubroidea</taxon>
        <taxon>Elapidae</taxon>
        <taxon>Elapinae</taxon>
        <taxon>Ophiophagus</taxon>
    </lineage>
</organism>
<dbReference type="Pfam" id="PF15023">
    <property type="entry name" value="DUF4523"/>
    <property type="match status" value="1"/>
</dbReference>
<dbReference type="EMBL" id="AZIM01002431">
    <property type="protein sequence ID" value="ETE64045.1"/>
    <property type="molecule type" value="Genomic_DNA"/>
</dbReference>
<dbReference type="Proteomes" id="UP000018936">
    <property type="component" value="Unassembled WGS sequence"/>
</dbReference>
<dbReference type="PANTHER" id="PTHR35968">
    <property type="entry name" value="CHROMOSOME 6 C6ORF201 HOMOLOG"/>
    <property type="match status" value="1"/>
</dbReference>
<reference evidence="2 3" key="1">
    <citation type="journal article" date="2013" name="Proc. Natl. Acad. Sci. U.S.A.">
        <title>The king cobra genome reveals dynamic gene evolution and adaptation in the snake venom system.</title>
        <authorList>
            <person name="Vonk F.J."/>
            <person name="Casewell N.R."/>
            <person name="Henkel C.V."/>
            <person name="Heimberg A.M."/>
            <person name="Jansen H.J."/>
            <person name="McCleary R.J."/>
            <person name="Kerkkamp H.M."/>
            <person name="Vos R.A."/>
            <person name="Guerreiro I."/>
            <person name="Calvete J.J."/>
            <person name="Wuster W."/>
            <person name="Woods A.E."/>
            <person name="Logan J.M."/>
            <person name="Harrison R.A."/>
            <person name="Castoe T.A."/>
            <person name="de Koning A.P."/>
            <person name="Pollock D.D."/>
            <person name="Yandell M."/>
            <person name="Calderon D."/>
            <person name="Renjifo C."/>
            <person name="Currier R.B."/>
            <person name="Salgado D."/>
            <person name="Pla D."/>
            <person name="Sanz L."/>
            <person name="Hyder A.S."/>
            <person name="Ribeiro J.M."/>
            <person name="Arntzen J.W."/>
            <person name="van den Thillart G.E."/>
            <person name="Boetzer M."/>
            <person name="Pirovano W."/>
            <person name="Dirks R.P."/>
            <person name="Spaink H.P."/>
            <person name="Duboule D."/>
            <person name="McGlinn E."/>
            <person name="Kini R.M."/>
            <person name="Richardson M.K."/>
        </authorList>
    </citation>
    <scope>NUCLEOTIDE SEQUENCE</scope>
    <source>
        <tissue evidence="2">Blood</tissue>
    </source>
</reference>
<evidence type="ECO:0000256" key="1">
    <source>
        <dbReference type="SAM" id="MobiDB-lite"/>
    </source>
</evidence>
<dbReference type="OrthoDB" id="6077037at2759"/>
<evidence type="ECO:0008006" key="4">
    <source>
        <dbReference type="Google" id="ProtNLM"/>
    </source>
</evidence>
<dbReference type="PANTHER" id="PTHR35968:SF1">
    <property type="entry name" value="TESTIS EXPRESSED PROTEIN 56"/>
    <property type="match status" value="1"/>
</dbReference>
<evidence type="ECO:0000313" key="3">
    <source>
        <dbReference type="Proteomes" id="UP000018936"/>
    </source>
</evidence>
<gene>
    <name evidence="2" type="ORF">L345_10193</name>
</gene>
<dbReference type="InterPro" id="IPR027827">
    <property type="entry name" value="Tex56"/>
</dbReference>
<keyword evidence="3" id="KW-1185">Reference proteome</keyword>
<comment type="caution">
    <text evidence="2">The sequence shown here is derived from an EMBL/GenBank/DDBJ whole genome shotgun (WGS) entry which is preliminary data.</text>
</comment>
<sequence>MPAAGAMGPVEPWGPVRPGLPAGYSGQHMKEAPSPPGSKIRDMIRTCIAVDRSCLHFPRPDTNHQTVKKGSLLSRIRPVTKSSLNLPSLVNSQKLKSCDKMDEINEVFLKLSMLHNNLPDPLRDILLRCACDDQQKCYKISYFDNFSMNLIPKEAYCSPPPNHMPLRKRRVSNQIANQPGPFGVYRQDMPLATITARWIPKTMSFQFDHQSAIQELATFGDIESLIPCGRQSVVVTFKEIRSACKAVSAFPPNGPNRHLQCFWHHKFMSNYNILKDKES</sequence>
<proteinExistence type="predicted"/>